<reference evidence="5" key="7">
    <citation type="journal article" date="2012" name="J. Invertebr. Pathol.">
        <title>Analysis of a naturally-occurring deletion mutant of Spodoptera frugiperda multiple nucleopolyhedrovirus reveals sf58 as a new per os infectivity factor of lepidopteran-infecting baculoviruses.</title>
        <authorList>
            <person name="Simon O."/>
            <person name="Palma L."/>
            <person name="Williams T."/>
            <person name="Lopez-Ferber M."/>
            <person name="Caballero P."/>
        </authorList>
    </citation>
    <scope>NUCLEOTIDE SEQUENCE</scope>
    <source>
        <strain evidence="5">Nicaraguan</strain>
    </source>
</reference>
<dbReference type="Proteomes" id="UP000204663">
    <property type="component" value="Segment"/>
</dbReference>
<dbReference type="Pfam" id="PF05092">
    <property type="entry name" value="PIF"/>
    <property type="match status" value="1"/>
</dbReference>
<reference evidence="1" key="1">
    <citation type="journal article" date="2005" name="Virus Res.">
        <title>Nucleotide sequence and transcriptional analysis of the pif gene of Spodoptera frugiperda nucleopolyhedrovirus (SfMNPV).</title>
        <authorList>
            <person name="Simon O."/>
            <person name="Gutierrez S."/>
            <person name="Williams T."/>
            <person name="Caballero P."/>
            <person name="Lopez-Ferber M."/>
        </authorList>
    </citation>
    <scope>NUCLEOTIDE SEQUENCE</scope>
</reference>
<dbReference type="EMBL" id="JF899325">
    <property type="protein sequence ID" value="AFH58985.1"/>
    <property type="molecule type" value="Genomic_DNA"/>
</dbReference>
<reference evidence="2 11" key="3">
    <citation type="journal article" date="2008" name="J. Gen. Virol.">
        <title>Genomic sequence analysis of a fast-killing isolate of Spodoptera frugiperda multiple nucleopolyhedrovirus.</title>
        <authorList>
            <person name="Harrison R.L."/>
            <person name="Puttler B."/>
            <person name="Popham H.J."/>
        </authorList>
    </citation>
    <scope>NUCLEOTIDE SEQUENCE [LARGE SCALE GENOMIC DNA]</scope>
    <source>
        <strain evidence="2">3AP2</strain>
    </source>
</reference>
<evidence type="ECO:0000313" key="1">
    <source>
        <dbReference type="EMBL" id="AAS20463.1"/>
    </source>
</evidence>
<dbReference type="EMBL" id="MK503925">
    <property type="protein sequence ID" value="QED40235.1"/>
    <property type="molecule type" value="Genomic_DNA"/>
</dbReference>
<evidence type="ECO:0000313" key="8">
    <source>
        <dbReference type="EMBL" id="QED40235.1"/>
    </source>
</evidence>
<keyword evidence="11" id="KW-1185">Reference proteome</keyword>
<organismHost>
    <name type="scientific">Lepidoptera</name>
    <name type="common">moths &amp; butterflies</name>
    <dbReference type="NCBI Taxonomy" id="7088"/>
</organismHost>
<reference evidence="10" key="10">
    <citation type="submission" date="2021-05" db="EMBL/GenBank/DDBJ databases">
        <title>Genome sequence of the Spodoptera frugiperda multiple nucleopolyhedrovirus (SfMNPV) isolated from the fall armyworm, Spodoptera frugiperda, in Nigeria, Africa.</title>
        <authorList>
            <person name="Wennmann J.T."/>
            <person name="Tepa-Yotto G.T."/>
            <person name="Jehle J.A."/>
            <person name="Goergen G."/>
        </authorList>
    </citation>
    <scope>NUCLEOTIDE SEQUENCE</scope>
    <source>
        <strain evidence="10">KA1</strain>
    </source>
</reference>
<dbReference type="EMBL" id="EF035042">
    <property type="protein sequence ID" value="ABM45745.1"/>
    <property type="molecule type" value="Genomic_DNA"/>
</dbReference>
<evidence type="ECO:0000313" key="7">
    <source>
        <dbReference type="EMBL" id="QED40093.1"/>
    </source>
</evidence>
<name>Q6QNZ9_NPVSF</name>
<dbReference type="EMBL" id="MK503924">
    <property type="protein sequence ID" value="QED40093.1"/>
    <property type="molecule type" value="Genomic_DNA"/>
</dbReference>
<dbReference type="KEGG" id="vg:5176018"/>
<evidence type="ECO:0000313" key="11">
    <source>
        <dbReference type="Proteomes" id="UP000204663"/>
    </source>
</evidence>
<reference evidence="6" key="8">
    <citation type="submission" date="2019-02" db="EMBL/GenBank/DDBJ databases">
        <title>Genetic diversity of Spodoptera frugiperda multiple nucleopolyhedovirus and pathogenicity against corn- and rice-strain S. frugiperda larvae.</title>
        <authorList>
            <person name="Harrison R.L."/>
            <person name="Rowley D.L."/>
            <person name="Popham H.J."/>
        </authorList>
    </citation>
    <scope>NUCLEOTIDE SEQUENCE</scope>
    <source>
        <strain evidence="8">IIBBL BCIPV 1197</strain>
        <strain evidence="6">IIBBL BCIPV 281</strain>
        <strain evidence="7">IIBBL BCIPV 459</strain>
    </source>
</reference>
<accession>Q6QNZ9</accession>
<gene>
    <name evidence="1" type="primary">pif</name>
    <name evidence="10" type="synonym">pif-1</name>
    <name evidence="4" type="ORF">Sf35</name>
</gene>
<protein>
    <submittedName>
        <fullName evidence="1 3 4">PIF</fullName>
    </submittedName>
    <submittedName>
        <fullName evidence="2">Per os infectivity factor 1</fullName>
    </submittedName>
</protein>
<dbReference type="EMBL" id="EU258200">
    <property type="protein sequence ID" value="ACA02592.1"/>
    <property type="molecule type" value="Genomic_DNA"/>
</dbReference>
<evidence type="ECO:0000313" key="4">
    <source>
        <dbReference type="EMBL" id="ADV91266.1"/>
    </source>
</evidence>
<dbReference type="EMBL" id="MK503923">
    <property type="protein sequence ID" value="QED39948.1"/>
    <property type="molecule type" value="Genomic_DNA"/>
</dbReference>
<dbReference type="RefSeq" id="YP_001036327.1">
    <property type="nucleotide sequence ID" value="NC_009011.2"/>
</dbReference>
<reference evidence="4" key="6">
    <citation type="journal article" date="2011" name="J. Invertebr. Pathol.">
        <title>Sequence comparison between three geographically distinct Spodoptera frugiperda multiple nucleopolyhedrovirus isolates: Detecting positively selected genes.</title>
        <authorList>
            <person name="Simon O."/>
            <person name="Palma L."/>
            <person name="Beperet I."/>
            <person name="Munoz D."/>
            <person name="Lopez-Ferber M."/>
            <person name="Caballero P."/>
            <person name="Williams T."/>
        </authorList>
    </citation>
    <scope>NUCLEOTIDE SEQUENCE</scope>
    <source>
        <strain evidence="4">Nicaraguan</strain>
    </source>
</reference>
<dbReference type="EMBL" id="MW162628">
    <property type="protein sequence ID" value="QRN46147.1"/>
    <property type="molecule type" value="Genomic_DNA"/>
</dbReference>
<dbReference type="EMBL" id="HM595733">
    <property type="protein sequence ID" value="ADV91266.1"/>
    <property type="molecule type" value="Genomic_DNA"/>
</dbReference>
<reference evidence="9" key="9">
    <citation type="journal article" date="2021" name="Infect. Genet. Evol.">
        <title>Genomic diversity in a population of Spodoptera frugiperda nucleopolyhedrovirus.</title>
        <authorList>
            <person name="Masson T."/>
            <person name="Fabre M.L."/>
            <person name="Pidre M.L."/>
            <person name="Niz J.M."/>
            <person name="Berretta M.F."/>
            <person name="Romanowski V."/>
            <person name="Ferrelli M.L."/>
        </authorList>
    </citation>
    <scope>NUCLEOTIDE SEQUENCE</scope>
    <source>
        <strain evidence="9">ARG-M</strain>
    </source>
</reference>
<reference evidence="3" key="4">
    <citation type="journal article" date="2008" name="J. Gen. Virol.">
        <title>Analysis of the genome of Spodoptera frugiperda nucleopolyhedrovirus (SfMNPV-19) and of the high genomic heterogeneity in group II nucleopolyhedroviruses.</title>
        <authorList>
            <person name="Wolff J.L."/>
            <person name="Valicente F.H."/>
            <person name="Martins R."/>
            <person name="Oliveira J.V."/>
            <person name="Zanotto P.M."/>
        </authorList>
    </citation>
    <scope>NUCLEOTIDE SEQUENCE</scope>
    <source>
        <strain evidence="3">19</strain>
    </source>
</reference>
<dbReference type="EMBL" id="AY531110">
    <property type="protein sequence ID" value="AAS20463.1"/>
    <property type="molecule type" value="Genomic_DNA"/>
</dbReference>
<dbReference type="InterPro" id="IPR007784">
    <property type="entry name" value="PIR"/>
</dbReference>
<proteinExistence type="predicted"/>
<reference evidence="2" key="5">
    <citation type="submission" date="2009-09" db="EMBL/GenBank/DDBJ databases">
        <authorList>
            <person name="Harrison R.L."/>
            <person name="Puttler B."/>
            <person name="Popham H.J."/>
        </authorList>
    </citation>
    <scope>NUCLEOTIDE SEQUENCE</scope>
    <source>
        <strain evidence="2">3AP2</strain>
    </source>
</reference>
<evidence type="ECO:0000313" key="6">
    <source>
        <dbReference type="EMBL" id="QED39948.1"/>
    </source>
</evidence>
<sequence length="529" mass="61092">MYNILLIVLLIFIILIVYNNITLLQYVQQDYIPVLTRFDNTHVPLIEPPTEIVIEGNTHECHKTLTPCSTHMDCDVCREGLANCQYFENKTIITITDEDNVERQFTIEPGESYCMALDRERARSCNPNTGVWILAQSPVGFSLLCSCLTPGLVTQLSLYHDCDIPIGCQPHGNIISINERPMRCSCEVGYVADFNTETQTPYCRTRRIRDVIQNPDFFPLAPCSWPYIPIEHPGLDPAYLQSTNARNACVIDPCTVDPITGQQVVGWLVTRYLNDEDKDTQFFCNCSAGHNLFGVYNDQPNMIRPSAEKLVNACIQPFNVHVAQLPAIEYKWFWGQRNLYTSDDDVVATVRPDQISSPRYRRMLFTYLTPHPFFPESVNFMVMKFSTAYTPIFNEADRNYHNLFTHYYELNHRSATCFYPGFGRCVVHDHTNCIRRFGSVQVGTAENLKGTQCYLSRDRWWIRIWYKPQVYTNRRYAVALYVNGLFFVINTRDFRTVRFVSATDLLINQNDLNNSLITLLNTYHHISVV</sequence>
<dbReference type="EMBL" id="MZ292981">
    <property type="protein sequence ID" value="QWS70803.1"/>
    <property type="molecule type" value="Genomic_DNA"/>
</dbReference>
<evidence type="ECO:0000313" key="2">
    <source>
        <dbReference type="EMBL" id="ABM45745.1"/>
    </source>
</evidence>
<dbReference type="OrthoDB" id="1963at10239"/>
<evidence type="ECO:0000313" key="9">
    <source>
        <dbReference type="EMBL" id="QRN46147.1"/>
    </source>
</evidence>
<evidence type="ECO:0000313" key="3">
    <source>
        <dbReference type="EMBL" id="ACA02592.1"/>
    </source>
</evidence>
<evidence type="ECO:0000313" key="10">
    <source>
        <dbReference type="EMBL" id="QWS70803.1"/>
    </source>
</evidence>
<reference evidence="3" key="2">
    <citation type="submission" date="2007-10" db="EMBL/GenBank/DDBJ databases">
        <authorList>
            <person name="Wolff J.L.C."/>
            <person name="Valicente F.H."/>
            <person name="Oliveira J.V.C."/>
            <person name="Zanotto P.M.A."/>
        </authorList>
    </citation>
    <scope>NUCLEOTIDE SEQUENCE</scope>
    <source>
        <strain evidence="3">19</strain>
    </source>
</reference>
<organism evidence="1">
    <name type="scientific">Spodoptera frugiperda nuclear polyhedrosis virus</name>
    <name type="common">SfNPV</name>
    <dbReference type="NCBI Taxonomy" id="10455"/>
    <lineage>
        <taxon>Viruses</taxon>
        <taxon>Viruses incertae sedis</taxon>
        <taxon>Naldaviricetes</taxon>
        <taxon>Lefavirales</taxon>
        <taxon>Baculoviridae</taxon>
        <taxon>Alphabaculovirus</taxon>
        <taxon>Alphabaculovirus spofrugiperdae</taxon>
    </lineage>
</organism>
<evidence type="ECO:0000313" key="5">
    <source>
        <dbReference type="EMBL" id="AFH58985.1"/>
    </source>
</evidence>